<evidence type="ECO:0000256" key="2">
    <source>
        <dbReference type="ARBA" id="ARBA00022729"/>
    </source>
</evidence>
<dbReference type="InterPro" id="IPR018392">
    <property type="entry name" value="LysM"/>
</dbReference>
<reference evidence="6 7" key="1">
    <citation type="submission" date="2022-03" db="EMBL/GenBank/DDBJ databases">
        <title>Chryseobacterium sp. isolated from particulate matters in swine house.</title>
        <authorList>
            <person name="Won M."/>
            <person name="Kim S.-J."/>
            <person name="Kwon S.-W."/>
        </authorList>
    </citation>
    <scope>NUCLEOTIDE SEQUENCE [LARGE SCALE GENOMIC DNA]</scope>
    <source>
        <strain evidence="6 7">SC2-2</strain>
    </source>
</reference>
<dbReference type="RefSeq" id="WP_243550070.1">
    <property type="nucleotide sequence ID" value="NZ_CP094532.1"/>
</dbReference>
<dbReference type="SMART" id="SM00257">
    <property type="entry name" value="LysM"/>
    <property type="match status" value="4"/>
</dbReference>
<keyword evidence="2 4" id="KW-0732">Signal</keyword>
<feature type="domain" description="LysM" evidence="5">
    <location>
        <begin position="21"/>
        <end position="65"/>
    </location>
</feature>
<dbReference type="Gene3D" id="3.40.50.2300">
    <property type="match status" value="2"/>
</dbReference>
<evidence type="ECO:0000313" key="7">
    <source>
        <dbReference type="Proteomes" id="UP000831460"/>
    </source>
</evidence>
<evidence type="ECO:0000313" key="6">
    <source>
        <dbReference type="EMBL" id="UOE41393.1"/>
    </source>
</evidence>
<evidence type="ECO:0000256" key="1">
    <source>
        <dbReference type="ARBA" id="ARBA00010062"/>
    </source>
</evidence>
<dbReference type="Pfam" id="PF01476">
    <property type="entry name" value="LysM"/>
    <property type="match status" value="4"/>
</dbReference>
<feature type="domain" description="LysM" evidence="5">
    <location>
        <begin position="261"/>
        <end position="304"/>
    </location>
</feature>
<dbReference type="PANTHER" id="PTHR33734:SF22">
    <property type="entry name" value="MEMBRANE-BOUND LYTIC MUREIN TRANSGLYCOSYLASE D"/>
    <property type="match status" value="1"/>
</dbReference>
<dbReference type="SUPFAM" id="SSF54106">
    <property type="entry name" value="LysM domain"/>
    <property type="match status" value="3"/>
</dbReference>
<feature type="compositionally biased region" description="Low complexity" evidence="3">
    <location>
        <begin position="230"/>
        <end position="253"/>
    </location>
</feature>
<dbReference type="CDD" id="cd06268">
    <property type="entry name" value="PBP1_ABC_transporter_LIVBP-like"/>
    <property type="match status" value="1"/>
</dbReference>
<proteinExistence type="inferred from homology"/>
<dbReference type="SUPFAM" id="SSF53822">
    <property type="entry name" value="Periplasmic binding protein-like I"/>
    <property type="match status" value="1"/>
</dbReference>
<organism evidence="6 7">
    <name type="scientific">Chryseobacterium suipulveris</name>
    <dbReference type="NCBI Taxonomy" id="2929800"/>
    <lineage>
        <taxon>Bacteria</taxon>
        <taxon>Pseudomonadati</taxon>
        <taxon>Bacteroidota</taxon>
        <taxon>Flavobacteriia</taxon>
        <taxon>Flavobacteriales</taxon>
        <taxon>Weeksellaceae</taxon>
        <taxon>Chryseobacterium group</taxon>
        <taxon>Chryseobacterium</taxon>
    </lineage>
</organism>
<protein>
    <submittedName>
        <fullName evidence="6">LysM peptidoglycan-binding domain-containing protein</fullName>
    </submittedName>
</protein>
<dbReference type="PANTHER" id="PTHR33734">
    <property type="entry name" value="LYSM DOMAIN-CONTAINING GPI-ANCHORED PROTEIN 2"/>
    <property type="match status" value="1"/>
</dbReference>
<evidence type="ECO:0000256" key="4">
    <source>
        <dbReference type="SAM" id="SignalP"/>
    </source>
</evidence>
<comment type="similarity">
    <text evidence="1">Belongs to the leucine-binding protein family.</text>
</comment>
<dbReference type="PROSITE" id="PS51782">
    <property type="entry name" value="LYSM"/>
    <property type="match status" value="3"/>
</dbReference>
<dbReference type="InterPro" id="IPR028081">
    <property type="entry name" value="Leu-bd"/>
</dbReference>
<accession>A0ABY4BQB3</accession>
<dbReference type="EMBL" id="CP094532">
    <property type="protein sequence ID" value="UOE41393.1"/>
    <property type="molecule type" value="Genomic_DNA"/>
</dbReference>
<keyword evidence="7" id="KW-1185">Reference proteome</keyword>
<dbReference type="CDD" id="cd00118">
    <property type="entry name" value="LysM"/>
    <property type="match status" value="3"/>
</dbReference>
<feature type="signal peptide" evidence="4">
    <location>
        <begin position="1"/>
        <end position="19"/>
    </location>
</feature>
<evidence type="ECO:0000256" key="3">
    <source>
        <dbReference type="SAM" id="MobiDB-lite"/>
    </source>
</evidence>
<dbReference type="InterPro" id="IPR028082">
    <property type="entry name" value="Peripla_BP_I"/>
</dbReference>
<name>A0ABY4BQB3_9FLAO</name>
<gene>
    <name evidence="6" type="ORF">MTP09_01730</name>
</gene>
<dbReference type="Proteomes" id="UP000831460">
    <property type="component" value="Chromosome"/>
</dbReference>
<dbReference type="Pfam" id="PF13458">
    <property type="entry name" value="Peripla_BP_6"/>
    <property type="match status" value="1"/>
</dbReference>
<sequence>MIRKIFVLSGLIVFSAVFAQKTHTVAKGDNPYNISKKYGMSLDELLKLNPKVKDGKIAIGDVLVVNKTSQPTKPAVAETPKSTPAKTVSQQLGKIVLQPKQTIYGITKQYQISEAELRKLNPELDSHMKIGDEVTLPLENIKKFGGNQAVVATVSEPVKETKTVVTKTETVTETVKSVDENSYVVEPKDNYYKLSRKFNITQKELFAMNPGLEAKGLQPGDVIKIKGGNTTTQTTTTTTTTASQPVSTNTYTSTSTSDEYVTYTVQDGDTVFGIINKFGVSLDELLALNPNLSQGLKSGMVLKIKKLDAAYVKKSGDALNVVLMLPFGFDSNDSRYRNLSLDFLSGAKLAIERNVKNGMKLDVKVIDAGNESSFKNSLTQINQNNTDLIIGPFFKSNVLEVLSYVKEKKIPVVAPFANSEDLLPYSNLVIIETNEQVYADRIVKEVKDVFSDQKIYIVADADKSKANYLQAALEKTLKNPQILVVNSALDIQPDKNMMTGQSAPVIAILANNSDAAGEAFASRMIAVSKEVEGIKAFSMYYSPAFEKKVDDLSQANLVYIMDRKINTDGDFEKEILEAFKTKYCKTPSKYSVIGFDVVNDMLSRENKKGEIFKQMNKVQTQLATKFEFEKTKNGAYVNKGYRVVRLVP</sequence>
<feature type="domain" description="LysM" evidence="5">
    <location>
        <begin position="181"/>
        <end position="225"/>
    </location>
</feature>
<feature type="chain" id="PRO_5046210554" evidence="4">
    <location>
        <begin position="20"/>
        <end position="648"/>
    </location>
</feature>
<evidence type="ECO:0000259" key="5">
    <source>
        <dbReference type="PROSITE" id="PS51782"/>
    </source>
</evidence>
<feature type="region of interest" description="Disordered" evidence="3">
    <location>
        <begin position="228"/>
        <end position="253"/>
    </location>
</feature>
<dbReference type="Gene3D" id="3.10.350.10">
    <property type="entry name" value="LysM domain"/>
    <property type="match status" value="3"/>
</dbReference>
<dbReference type="InterPro" id="IPR036779">
    <property type="entry name" value="LysM_dom_sf"/>
</dbReference>